<dbReference type="InterPro" id="IPR036291">
    <property type="entry name" value="NAD(P)-bd_dom_sf"/>
</dbReference>
<evidence type="ECO:0000313" key="4">
    <source>
        <dbReference type="Proteomes" id="UP001500752"/>
    </source>
</evidence>
<dbReference type="Pfam" id="PF13561">
    <property type="entry name" value="adh_short_C2"/>
    <property type="match status" value="1"/>
</dbReference>
<dbReference type="Proteomes" id="UP001500752">
    <property type="component" value="Unassembled WGS sequence"/>
</dbReference>
<dbReference type="RefSeq" id="WP_345148178.1">
    <property type="nucleotide sequence ID" value="NZ_BAABEO010000006.1"/>
</dbReference>
<dbReference type="NCBIfam" id="NF005754">
    <property type="entry name" value="PRK07578.1"/>
    <property type="match status" value="1"/>
</dbReference>
<dbReference type="SUPFAM" id="SSF51735">
    <property type="entry name" value="NAD(P)-binding Rossmann-fold domains"/>
    <property type="match status" value="1"/>
</dbReference>
<dbReference type="PANTHER" id="PTHR43477:SF1">
    <property type="entry name" value="DIHYDROANTICAPSIN 7-DEHYDROGENASE"/>
    <property type="match status" value="1"/>
</dbReference>
<dbReference type="CDD" id="cd11731">
    <property type="entry name" value="Lin1944_like_SDR_c"/>
    <property type="match status" value="1"/>
</dbReference>
<name>A0ABP7BV38_9MICC</name>
<protein>
    <submittedName>
        <fullName evidence="3">Short chain dehydrogenase</fullName>
    </submittedName>
</protein>
<evidence type="ECO:0000313" key="3">
    <source>
        <dbReference type="EMBL" id="GAA3669357.1"/>
    </source>
</evidence>
<sequence length="196" mass="20239">MRILVIGATGIVGAAAADLLEADHEVIRASRGSKVTVDLTDRASIRDMFASVGTVDAVVSCTGSVPFKPLAELEEQDFHAAFADKVMGQVNLVTEGLSHVADGGSFTLTTGILAREPIATGAAASLANGALESFVMAASAEMPRGIRINAVSPTVLVEAENYHASFPGFPQVPAADVARAFVRSVQGVETGRVFAL</sequence>
<keyword evidence="4" id="KW-1185">Reference proteome</keyword>
<dbReference type="PANTHER" id="PTHR43477">
    <property type="entry name" value="DIHYDROANTICAPSIN 7-DEHYDROGENASE"/>
    <property type="match status" value="1"/>
</dbReference>
<gene>
    <name evidence="3" type="ORF">GCM10023081_04750</name>
</gene>
<reference evidence="4" key="1">
    <citation type="journal article" date="2019" name="Int. J. Syst. Evol. Microbiol.">
        <title>The Global Catalogue of Microorganisms (GCM) 10K type strain sequencing project: providing services to taxonomists for standard genome sequencing and annotation.</title>
        <authorList>
            <consortium name="The Broad Institute Genomics Platform"/>
            <consortium name="The Broad Institute Genome Sequencing Center for Infectious Disease"/>
            <person name="Wu L."/>
            <person name="Ma J."/>
        </authorList>
    </citation>
    <scope>NUCLEOTIDE SEQUENCE [LARGE SCALE GENOMIC DNA]</scope>
    <source>
        <strain evidence="4">JCM 30742</strain>
    </source>
</reference>
<keyword evidence="2" id="KW-0560">Oxidoreductase</keyword>
<evidence type="ECO:0000256" key="1">
    <source>
        <dbReference type="ARBA" id="ARBA00006484"/>
    </source>
</evidence>
<proteinExistence type="inferred from homology"/>
<dbReference type="EMBL" id="BAABEO010000006">
    <property type="protein sequence ID" value="GAA3669357.1"/>
    <property type="molecule type" value="Genomic_DNA"/>
</dbReference>
<accession>A0ABP7BV38</accession>
<dbReference type="Gene3D" id="3.40.50.720">
    <property type="entry name" value="NAD(P)-binding Rossmann-like Domain"/>
    <property type="match status" value="1"/>
</dbReference>
<organism evidence="3 4">
    <name type="scientific">Arthrobacter ginkgonis</name>
    <dbReference type="NCBI Taxonomy" id="1630594"/>
    <lineage>
        <taxon>Bacteria</taxon>
        <taxon>Bacillati</taxon>
        <taxon>Actinomycetota</taxon>
        <taxon>Actinomycetes</taxon>
        <taxon>Micrococcales</taxon>
        <taxon>Micrococcaceae</taxon>
        <taxon>Arthrobacter</taxon>
    </lineage>
</organism>
<dbReference type="InterPro" id="IPR002347">
    <property type="entry name" value="SDR_fam"/>
</dbReference>
<comment type="similarity">
    <text evidence="1">Belongs to the short-chain dehydrogenases/reductases (SDR) family.</text>
</comment>
<evidence type="ECO:0000256" key="2">
    <source>
        <dbReference type="ARBA" id="ARBA00023002"/>
    </source>
</evidence>
<comment type="caution">
    <text evidence="3">The sequence shown here is derived from an EMBL/GenBank/DDBJ whole genome shotgun (WGS) entry which is preliminary data.</text>
</comment>
<dbReference type="InterPro" id="IPR051122">
    <property type="entry name" value="SDR_DHRS6-like"/>
</dbReference>